<dbReference type="InterPro" id="IPR003593">
    <property type="entry name" value="AAA+_ATPase"/>
</dbReference>
<dbReference type="GO" id="GO:0005524">
    <property type="term" value="F:ATP binding"/>
    <property type="evidence" value="ECO:0007669"/>
    <property type="project" value="UniProtKB-KW"/>
</dbReference>
<evidence type="ECO:0000313" key="5">
    <source>
        <dbReference type="EMBL" id="PVA09819.1"/>
    </source>
</evidence>
<dbReference type="InterPro" id="IPR003439">
    <property type="entry name" value="ABC_transporter-like_ATP-bd"/>
</dbReference>
<evidence type="ECO:0000256" key="3">
    <source>
        <dbReference type="ARBA" id="ARBA00022840"/>
    </source>
</evidence>
<protein>
    <submittedName>
        <fullName evidence="5">ABC transporter ATP-binding protein</fullName>
    </submittedName>
</protein>
<accession>A0A2T7G5W0</accession>
<keyword evidence="6" id="KW-1185">Reference proteome</keyword>
<name>A0A2T7G5W0_9RHOB</name>
<sequence>MNTMFQTDGGTLRVEGLRVAFGALVALDDVSWEVNPGEILGIIGPNGAGKSTCYNAATNMVQRTGKVEIDGRDVSTMPASRLAALGLRRAFQQNAFFTHLTVLENMIAVIQPQHGTSLLGTILRPLSEHRRAVHTRQVAEAALKNMGIPPEFHHRLPGEIPYGTQRMLSIALANGTGARILLLDEPAAGLGGEDMRELCDRLLALRAGGMAIVVIEHHMDLVMQITDRIVVLDRGRRLAYGTPSEIRHDPDVLEAYLGRDE</sequence>
<feature type="domain" description="ABC transporter" evidence="4">
    <location>
        <begin position="12"/>
        <end position="259"/>
    </location>
</feature>
<dbReference type="Proteomes" id="UP000244446">
    <property type="component" value="Unassembled WGS sequence"/>
</dbReference>
<dbReference type="AlphaFoldDB" id="A0A2T7G5W0"/>
<dbReference type="SMART" id="SM00382">
    <property type="entry name" value="AAA"/>
    <property type="match status" value="1"/>
</dbReference>
<keyword evidence="1" id="KW-0813">Transport</keyword>
<keyword evidence="3 5" id="KW-0067">ATP-binding</keyword>
<dbReference type="InterPro" id="IPR032823">
    <property type="entry name" value="BCA_ABC_TP_C"/>
</dbReference>
<dbReference type="SUPFAM" id="SSF52540">
    <property type="entry name" value="P-loop containing nucleoside triphosphate hydrolases"/>
    <property type="match status" value="1"/>
</dbReference>
<dbReference type="OrthoDB" id="9779872at2"/>
<evidence type="ECO:0000313" key="6">
    <source>
        <dbReference type="Proteomes" id="UP000244446"/>
    </source>
</evidence>
<dbReference type="InterPro" id="IPR051120">
    <property type="entry name" value="ABC_AA/LPS_Transport"/>
</dbReference>
<dbReference type="EMBL" id="QCYH01000006">
    <property type="protein sequence ID" value="PVA09819.1"/>
    <property type="molecule type" value="Genomic_DNA"/>
</dbReference>
<gene>
    <name evidence="5" type="ORF">DC366_11920</name>
</gene>
<organism evidence="5 6">
    <name type="scientific">Pelagivirga sediminicola</name>
    <dbReference type="NCBI Taxonomy" id="2170575"/>
    <lineage>
        <taxon>Bacteria</taxon>
        <taxon>Pseudomonadati</taxon>
        <taxon>Pseudomonadota</taxon>
        <taxon>Alphaproteobacteria</taxon>
        <taxon>Rhodobacterales</taxon>
        <taxon>Paracoccaceae</taxon>
        <taxon>Pelagivirga</taxon>
    </lineage>
</organism>
<dbReference type="PROSITE" id="PS50893">
    <property type="entry name" value="ABC_TRANSPORTER_2"/>
    <property type="match status" value="1"/>
</dbReference>
<evidence type="ECO:0000259" key="4">
    <source>
        <dbReference type="PROSITE" id="PS50893"/>
    </source>
</evidence>
<comment type="caution">
    <text evidence="5">The sequence shown here is derived from an EMBL/GenBank/DDBJ whole genome shotgun (WGS) entry which is preliminary data.</text>
</comment>
<proteinExistence type="predicted"/>
<evidence type="ECO:0000256" key="1">
    <source>
        <dbReference type="ARBA" id="ARBA00022448"/>
    </source>
</evidence>
<evidence type="ECO:0000256" key="2">
    <source>
        <dbReference type="ARBA" id="ARBA00022741"/>
    </source>
</evidence>
<keyword evidence="2" id="KW-0547">Nucleotide-binding</keyword>
<dbReference type="GO" id="GO:0016887">
    <property type="term" value="F:ATP hydrolysis activity"/>
    <property type="evidence" value="ECO:0007669"/>
    <property type="project" value="InterPro"/>
</dbReference>
<dbReference type="InterPro" id="IPR027417">
    <property type="entry name" value="P-loop_NTPase"/>
</dbReference>
<dbReference type="Pfam" id="PF12399">
    <property type="entry name" value="BCA_ABC_TP_C"/>
    <property type="match status" value="1"/>
</dbReference>
<reference evidence="5 6" key="1">
    <citation type="submission" date="2018-04" db="EMBL/GenBank/DDBJ databases">
        <title>Pelagivirga bohaiensis gen. nov., sp. nov., a bacterium isolated from the Bohai Sea.</title>
        <authorList>
            <person name="Ji X."/>
        </authorList>
    </citation>
    <scope>NUCLEOTIDE SEQUENCE [LARGE SCALE GENOMIC DNA]</scope>
    <source>
        <strain evidence="5 6">BH-SD19</strain>
    </source>
</reference>
<dbReference type="Gene3D" id="3.40.50.300">
    <property type="entry name" value="P-loop containing nucleotide triphosphate hydrolases"/>
    <property type="match status" value="1"/>
</dbReference>
<dbReference type="Pfam" id="PF00005">
    <property type="entry name" value="ABC_tran"/>
    <property type="match status" value="1"/>
</dbReference>
<dbReference type="GO" id="GO:0005886">
    <property type="term" value="C:plasma membrane"/>
    <property type="evidence" value="ECO:0007669"/>
    <property type="project" value="TreeGrafter"/>
</dbReference>
<dbReference type="PANTHER" id="PTHR45772:SF9">
    <property type="entry name" value="CONSERVED COMPONENT OF ABC TRANSPORTER FOR NATURAL AMINO ACIDS"/>
    <property type="match status" value="1"/>
</dbReference>
<dbReference type="PANTHER" id="PTHR45772">
    <property type="entry name" value="CONSERVED COMPONENT OF ABC TRANSPORTER FOR NATURAL AMINO ACIDS-RELATED"/>
    <property type="match status" value="1"/>
</dbReference>